<dbReference type="InterPro" id="IPR020568">
    <property type="entry name" value="Ribosomal_Su5_D2-typ_SF"/>
</dbReference>
<comment type="similarity">
    <text evidence="1">Belongs to the GHMP kinase family. GalK subfamily.</text>
</comment>
<dbReference type="InterPro" id="IPR006206">
    <property type="entry name" value="Mevalonate/galactokinase"/>
</dbReference>
<keyword evidence="10" id="KW-0119">Carbohydrate metabolism</keyword>
<dbReference type="InterPro" id="IPR019741">
    <property type="entry name" value="Galactokinase_CS"/>
</dbReference>
<dbReference type="InterPro" id="IPR036554">
    <property type="entry name" value="GHMP_kinase_C_sf"/>
</dbReference>
<dbReference type="GO" id="GO:0046872">
    <property type="term" value="F:metal ion binding"/>
    <property type="evidence" value="ECO:0007669"/>
    <property type="project" value="UniProtKB-KW"/>
</dbReference>
<dbReference type="EC" id="2.7.1.6" evidence="11"/>
<dbReference type="PROSITE" id="PS00106">
    <property type="entry name" value="GALACTOKINASE"/>
    <property type="match status" value="1"/>
</dbReference>
<dbReference type="Gene3D" id="3.30.230.10">
    <property type="match status" value="1"/>
</dbReference>
<dbReference type="SUPFAM" id="SSF55060">
    <property type="entry name" value="GHMP Kinase, C-terminal domain"/>
    <property type="match status" value="1"/>
</dbReference>
<dbReference type="PRINTS" id="PR00473">
    <property type="entry name" value="GALCTOKINASE"/>
</dbReference>
<dbReference type="PIRSF" id="PIRSF000530">
    <property type="entry name" value="Galactokinase"/>
    <property type="match status" value="1"/>
</dbReference>
<evidence type="ECO:0000259" key="12">
    <source>
        <dbReference type="Pfam" id="PF00288"/>
    </source>
</evidence>
<dbReference type="PROSITE" id="PS00627">
    <property type="entry name" value="GHMP_KINASES_ATP"/>
    <property type="match status" value="1"/>
</dbReference>
<feature type="domain" description="GHMP kinase C-terminal" evidence="13">
    <location>
        <begin position="304"/>
        <end position="373"/>
    </location>
</feature>
<evidence type="ECO:0000256" key="11">
    <source>
        <dbReference type="NCBIfam" id="TIGR00131"/>
    </source>
</evidence>
<keyword evidence="6" id="KW-0418">Kinase</keyword>
<keyword evidence="4" id="KW-0479">Metal-binding</keyword>
<dbReference type="NCBIfam" id="TIGR00131">
    <property type="entry name" value="gal_kin"/>
    <property type="match status" value="1"/>
</dbReference>
<dbReference type="PANTHER" id="PTHR10457:SF7">
    <property type="entry name" value="GALACTOKINASE-RELATED"/>
    <property type="match status" value="1"/>
</dbReference>
<dbReference type="PRINTS" id="PR00959">
    <property type="entry name" value="MEVGALKINASE"/>
</dbReference>
<proteinExistence type="inferred from homology"/>
<evidence type="ECO:0000256" key="9">
    <source>
        <dbReference type="ARBA" id="ARBA00023144"/>
    </source>
</evidence>
<evidence type="ECO:0000256" key="3">
    <source>
        <dbReference type="ARBA" id="ARBA00022679"/>
    </source>
</evidence>
<keyword evidence="5" id="KW-0547">Nucleotide-binding</keyword>
<evidence type="ECO:0000256" key="2">
    <source>
        <dbReference type="ARBA" id="ARBA00022490"/>
    </source>
</evidence>
<keyword evidence="16" id="KW-1185">Reference proteome</keyword>
<dbReference type="InterPro" id="IPR014721">
    <property type="entry name" value="Ribsml_uS5_D2-typ_fold_subgr"/>
</dbReference>
<keyword evidence="2" id="KW-0963">Cytoplasm</keyword>
<organism evidence="15 16">
    <name type="scientific">Flexivirga endophytica</name>
    <dbReference type="NCBI Taxonomy" id="1849103"/>
    <lineage>
        <taxon>Bacteria</taxon>
        <taxon>Bacillati</taxon>
        <taxon>Actinomycetota</taxon>
        <taxon>Actinomycetes</taxon>
        <taxon>Micrococcales</taxon>
        <taxon>Dermacoccaceae</taxon>
        <taxon>Flexivirga</taxon>
    </lineage>
</organism>
<dbReference type="Proteomes" id="UP000636793">
    <property type="component" value="Unassembled WGS sequence"/>
</dbReference>
<evidence type="ECO:0000256" key="4">
    <source>
        <dbReference type="ARBA" id="ARBA00022723"/>
    </source>
</evidence>
<dbReference type="Pfam" id="PF10509">
    <property type="entry name" value="GalKase_gal_bdg"/>
    <property type="match status" value="1"/>
</dbReference>
<dbReference type="InterPro" id="IPR000705">
    <property type="entry name" value="Galactokinase"/>
</dbReference>
<evidence type="ECO:0000256" key="7">
    <source>
        <dbReference type="ARBA" id="ARBA00022840"/>
    </source>
</evidence>
<dbReference type="SUPFAM" id="SSF54211">
    <property type="entry name" value="Ribosomal protein S5 domain 2-like"/>
    <property type="match status" value="1"/>
</dbReference>
<reference evidence="15" key="2">
    <citation type="submission" date="2020-09" db="EMBL/GenBank/DDBJ databases">
        <authorList>
            <person name="Sun Q."/>
            <person name="Zhou Y."/>
        </authorList>
    </citation>
    <scope>NUCLEOTIDE SEQUENCE</scope>
    <source>
        <strain evidence="15">CGMCC 1.15085</strain>
    </source>
</reference>
<evidence type="ECO:0000256" key="5">
    <source>
        <dbReference type="ARBA" id="ARBA00022741"/>
    </source>
</evidence>
<name>A0A916T539_9MICO</name>
<dbReference type="RefSeq" id="WP_188837007.1">
    <property type="nucleotide sequence ID" value="NZ_BMHI01000003.1"/>
</dbReference>
<dbReference type="InterPro" id="IPR006204">
    <property type="entry name" value="GHMP_kinase_N_dom"/>
</dbReference>
<dbReference type="InterPro" id="IPR013750">
    <property type="entry name" value="GHMP_kinase_C_dom"/>
</dbReference>
<evidence type="ECO:0000256" key="10">
    <source>
        <dbReference type="ARBA" id="ARBA00023277"/>
    </source>
</evidence>
<sequence length="400" mass="42239">MNQPHDETRVVSTPDPIDFDALAARFRSLYDAEPDGLWAAPGRVNIIGEHTDYNGGFVLPIALAQHTVAAVRRRDDSVLRVASTSMDDGAVVTLNLTDIVEGGNYGWAAYVVGVGWAAAQRGLPVTGLDIALDSNVPVGAGLSSSAALSCVTARAWSDLLDWRLDDETVADLGRDAENKIAGAPTGLMDQLASVCGQEAHAMQIDTRAVTIEQLPFDLTGAGLALLVIDSRTEHSHADGEYAERRHSSQEAALRLGVRELRDVPLESLATTLDKLPPLLRRRARHVVTDSARVEQTARLLLSGDDLRRIGPLLNDSHASMRDDYEITVPSIDTLQEAAVAAGAHGARMTGGGFGGCVIALVDQGDAAAVADACVRAAEQAGHPTPAIFQAVASGGADRIR</sequence>
<evidence type="ECO:0000256" key="6">
    <source>
        <dbReference type="ARBA" id="ARBA00022777"/>
    </source>
</evidence>
<keyword evidence="9" id="KW-0299">Galactose metabolism</keyword>
<evidence type="ECO:0000256" key="1">
    <source>
        <dbReference type="ARBA" id="ARBA00006566"/>
    </source>
</evidence>
<dbReference type="GO" id="GO:0005829">
    <property type="term" value="C:cytosol"/>
    <property type="evidence" value="ECO:0007669"/>
    <property type="project" value="TreeGrafter"/>
</dbReference>
<evidence type="ECO:0000259" key="14">
    <source>
        <dbReference type="Pfam" id="PF10509"/>
    </source>
</evidence>
<evidence type="ECO:0000313" key="16">
    <source>
        <dbReference type="Proteomes" id="UP000636793"/>
    </source>
</evidence>
<accession>A0A916T539</accession>
<reference evidence="15" key="1">
    <citation type="journal article" date="2014" name="Int. J. Syst. Evol. Microbiol.">
        <title>Complete genome sequence of Corynebacterium casei LMG S-19264T (=DSM 44701T), isolated from a smear-ripened cheese.</title>
        <authorList>
            <consortium name="US DOE Joint Genome Institute (JGI-PGF)"/>
            <person name="Walter F."/>
            <person name="Albersmeier A."/>
            <person name="Kalinowski J."/>
            <person name="Ruckert C."/>
        </authorList>
    </citation>
    <scope>NUCLEOTIDE SEQUENCE</scope>
    <source>
        <strain evidence="15">CGMCC 1.15085</strain>
    </source>
</reference>
<dbReference type="AlphaFoldDB" id="A0A916T539"/>
<dbReference type="InterPro" id="IPR006203">
    <property type="entry name" value="GHMP_knse_ATP-bd_CS"/>
</dbReference>
<protein>
    <recommendedName>
        <fullName evidence="11">Galactokinase</fullName>
        <ecNumber evidence="11">2.7.1.6</ecNumber>
    </recommendedName>
</protein>
<feature type="domain" description="Galactokinase N-terminal" evidence="14">
    <location>
        <begin position="25"/>
        <end position="73"/>
    </location>
</feature>
<comment type="caution">
    <text evidence="15">The sequence shown here is derived from an EMBL/GenBank/DDBJ whole genome shotgun (WGS) entry which is preliminary data.</text>
</comment>
<dbReference type="InterPro" id="IPR019539">
    <property type="entry name" value="GalKase_N"/>
</dbReference>
<dbReference type="PANTHER" id="PTHR10457">
    <property type="entry name" value="MEVALONATE KINASE/GALACTOKINASE"/>
    <property type="match status" value="1"/>
</dbReference>
<evidence type="ECO:0000313" key="15">
    <source>
        <dbReference type="EMBL" id="GGB30763.1"/>
    </source>
</evidence>
<dbReference type="Gene3D" id="3.30.70.890">
    <property type="entry name" value="GHMP kinase, C-terminal domain"/>
    <property type="match status" value="1"/>
</dbReference>
<dbReference type="EMBL" id="BMHI01000003">
    <property type="protein sequence ID" value="GGB30763.1"/>
    <property type="molecule type" value="Genomic_DNA"/>
</dbReference>
<keyword evidence="7" id="KW-0067">ATP-binding</keyword>
<feature type="domain" description="GHMP kinase N-terminal" evidence="12">
    <location>
        <begin position="113"/>
        <end position="197"/>
    </location>
</feature>
<dbReference type="GO" id="GO:0005524">
    <property type="term" value="F:ATP binding"/>
    <property type="evidence" value="ECO:0007669"/>
    <property type="project" value="UniProtKB-UniRule"/>
</dbReference>
<dbReference type="FunFam" id="3.30.70.890:FF:000001">
    <property type="entry name" value="Galactokinase"/>
    <property type="match status" value="1"/>
</dbReference>
<keyword evidence="8" id="KW-0460">Magnesium</keyword>
<keyword evidence="3" id="KW-0808">Transferase</keyword>
<dbReference type="Pfam" id="PF00288">
    <property type="entry name" value="GHMP_kinases_N"/>
    <property type="match status" value="1"/>
</dbReference>
<evidence type="ECO:0000256" key="8">
    <source>
        <dbReference type="ARBA" id="ARBA00022842"/>
    </source>
</evidence>
<dbReference type="GO" id="GO:0006012">
    <property type="term" value="P:galactose metabolic process"/>
    <property type="evidence" value="ECO:0007669"/>
    <property type="project" value="UniProtKB-UniRule"/>
</dbReference>
<dbReference type="FunFam" id="3.30.230.10:FF:000017">
    <property type="entry name" value="Galactokinase"/>
    <property type="match status" value="1"/>
</dbReference>
<dbReference type="Pfam" id="PF08544">
    <property type="entry name" value="GHMP_kinases_C"/>
    <property type="match status" value="1"/>
</dbReference>
<dbReference type="GO" id="GO:0004335">
    <property type="term" value="F:galactokinase activity"/>
    <property type="evidence" value="ECO:0007669"/>
    <property type="project" value="UniProtKB-UniRule"/>
</dbReference>
<evidence type="ECO:0000259" key="13">
    <source>
        <dbReference type="Pfam" id="PF08544"/>
    </source>
</evidence>
<gene>
    <name evidence="15" type="primary">galK</name>
    <name evidence="15" type="ORF">GCM10011492_21580</name>
</gene>